<feature type="domain" description="S1 motif" evidence="7">
    <location>
        <begin position="281"/>
        <end position="351"/>
    </location>
</feature>
<evidence type="ECO:0000256" key="5">
    <source>
        <dbReference type="ARBA" id="ARBA00023274"/>
    </source>
</evidence>
<dbReference type="CDD" id="cd04465">
    <property type="entry name" value="S1_RPS1_repeat_ec2_hs2"/>
    <property type="match status" value="1"/>
</dbReference>
<dbReference type="FunFam" id="2.40.50.140:FF:000016">
    <property type="entry name" value="30S ribosomal protein S1"/>
    <property type="match status" value="1"/>
</dbReference>
<protein>
    <recommendedName>
        <fullName evidence="6">30S ribosomal protein S1</fullName>
    </recommendedName>
</protein>
<feature type="domain" description="S1 motif" evidence="7">
    <location>
        <begin position="196"/>
        <end position="264"/>
    </location>
</feature>
<evidence type="ECO:0000259" key="7">
    <source>
        <dbReference type="PROSITE" id="PS50126"/>
    </source>
</evidence>
<gene>
    <name evidence="8" type="ORF">SAMN02745746_01928</name>
</gene>
<accession>A0A1Y6BPA2</accession>
<dbReference type="PIRSF" id="PIRSF002111">
    <property type="entry name" value="RpsA"/>
    <property type="match status" value="1"/>
</dbReference>
<evidence type="ECO:0000313" key="8">
    <source>
        <dbReference type="EMBL" id="SMF21194.1"/>
    </source>
</evidence>
<dbReference type="AlphaFoldDB" id="A0A1Y6BPA2"/>
<dbReference type="GO" id="GO:0006412">
    <property type="term" value="P:translation"/>
    <property type="evidence" value="ECO:0007669"/>
    <property type="project" value="InterPro"/>
</dbReference>
<dbReference type="PANTHER" id="PTHR10724:SF7">
    <property type="entry name" value="SMALL RIBOSOMAL SUBUNIT PROTEIN BS1C"/>
    <property type="match status" value="1"/>
</dbReference>
<evidence type="ECO:0000256" key="3">
    <source>
        <dbReference type="ARBA" id="ARBA00022884"/>
    </source>
</evidence>
<reference evidence="9" key="1">
    <citation type="submission" date="2017-04" db="EMBL/GenBank/DDBJ databases">
        <authorList>
            <person name="Varghese N."/>
            <person name="Submissions S."/>
        </authorList>
    </citation>
    <scope>NUCLEOTIDE SEQUENCE [LARGE SCALE GENOMIC DNA]</scope>
    <source>
        <strain evidence="9">DSM 22618</strain>
    </source>
</reference>
<dbReference type="EMBL" id="FXAG01000008">
    <property type="protein sequence ID" value="SMF21194.1"/>
    <property type="molecule type" value="Genomic_DNA"/>
</dbReference>
<dbReference type="InterPro" id="IPR003029">
    <property type="entry name" value="S1_domain"/>
</dbReference>
<dbReference type="STRING" id="1123014.SAMN02745746_01928"/>
<evidence type="ECO:0000313" key="9">
    <source>
        <dbReference type="Proteomes" id="UP000192920"/>
    </source>
</evidence>
<dbReference type="PRINTS" id="PR00681">
    <property type="entry name" value="RIBOSOMALS1"/>
</dbReference>
<dbReference type="Pfam" id="PF00575">
    <property type="entry name" value="S1"/>
    <property type="match status" value="5"/>
</dbReference>
<organism evidence="8 9">
    <name type="scientific">Pseudogulbenkiania subflava DSM 22618</name>
    <dbReference type="NCBI Taxonomy" id="1123014"/>
    <lineage>
        <taxon>Bacteria</taxon>
        <taxon>Pseudomonadati</taxon>
        <taxon>Pseudomonadota</taxon>
        <taxon>Betaproteobacteria</taxon>
        <taxon>Neisseriales</taxon>
        <taxon>Chromobacteriaceae</taxon>
        <taxon>Pseudogulbenkiania</taxon>
    </lineage>
</organism>
<evidence type="ECO:0000256" key="4">
    <source>
        <dbReference type="ARBA" id="ARBA00022980"/>
    </source>
</evidence>
<dbReference type="RefSeq" id="WP_234985936.1">
    <property type="nucleotide sequence ID" value="NZ_FXAG01000008.1"/>
</dbReference>
<dbReference type="NCBIfam" id="TIGR00717">
    <property type="entry name" value="rpsA"/>
    <property type="match status" value="1"/>
</dbReference>
<dbReference type="InterPro" id="IPR050437">
    <property type="entry name" value="Ribos_protein_bS1-like"/>
</dbReference>
<dbReference type="SMART" id="SM00316">
    <property type="entry name" value="S1"/>
    <property type="match status" value="6"/>
</dbReference>
<dbReference type="NCBIfam" id="NF004954">
    <property type="entry name" value="PRK06299.1-4"/>
    <property type="match status" value="1"/>
</dbReference>
<dbReference type="FunFam" id="2.40.50.140:FF:000021">
    <property type="entry name" value="30S ribosomal protein S1"/>
    <property type="match status" value="1"/>
</dbReference>
<dbReference type="InterPro" id="IPR000110">
    <property type="entry name" value="Ribosomal_bS1"/>
</dbReference>
<dbReference type="CDD" id="cd05689">
    <property type="entry name" value="S1_RPS1_repeat_ec4"/>
    <property type="match status" value="1"/>
</dbReference>
<evidence type="ECO:0000256" key="2">
    <source>
        <dbReference type="ARBA" id="ARBA00022737"/>
    </source>
</evidence>
<dbReference type="PANTHER" id="PTHR10724">
    <property type="entry name" value="30S RIBOSOMAL PROTEIN S1"/>
    <property type="match status" value="1"/>
</dbReference>
<dbReference type="FunFam" id="2.40.50.140:FF:000018">
    <property type="entry name" value="30S ribosomal protein S1"/>
    <property type="match status" value="1"/>
</dbReference>
<keyword evidence="9" id="KW-1185">Reference proteome</keyword>
<evidence type="ECO:0000256" key="6">
    <source>
        <dbReference type="PIRNR" id="PIRNR002111"/>
    </source>
</evidence>
<feature type="domain" description="S1 motif" evidence="7">
    <location>
        <begin position="455"/>
        <end position="524"/>
    </location>
</feature>
<dbReference type="GO" id="GO:0022627">
    <property type="term" value="C:cytosolic small ribosomal subunit"/>
    <property type="evidence" value="ECO:0007669"/>
    <property type="project" value="TreeGrafter"/>
</dbReference>
<sequence length="567" mass="61520">MTTLAMENFAQLFEESLTLHDMRVGEVITAEVVGLDSNFVTVNAGLKSESLIPVEEFKADSGVIEVAIGDFVTVAIDALENGFGETKLSREKAKRLAAWIELEEALEAGTIMSGLISGKVKGGLTVMVNGIRAFLPGSLVDVRPVKDTTPYEGKQVEFKVIKLDRKRNNVVVSRRAVLEETLGEERKALLETLCEGAVVKGIVKNITDYGAFVDLGGIDGLLHITDLAWRRVKHPSEVLAVGDEVEAKVLKFDQEKNRVSLGLKQLGDDPWVGLSRRYPSGTRLFGKVTNLTDYGAFVEIEQGIEGLVHVSEMDWTNKNVHPSKVVQVGDEVEVMILEIDEDRRRISLGMKQCMANPWDDFAATYKKGDKLVGAIKSITDFGVFVGLPGGIDGLVHLSDLSWSEAGEEAVRKFKKGDEVEAVVLSIDVEKERISLGIKQLEGDPFNNYVAMNDKGALVKGTVKSLDAKGAVIQLDGDVEGYLRASEVSRDRVEDIRTHLKEGDEVEAVIIAVDRKSRNISLSIKAKDAQEEGAALRSLAASDANVSAGTTSLGALLKAKLSSGNNAE</sequence>
<feature type="domain" description="S1 motif" evidence="7">
    <location>
        <begin position="368"/>
        <end position="438"/>
    </location>
</feature>
<name>A0A1Y6BPA2_9NEIS</name>
<dbReference type="PROSITE" id="PS50126">
    <property type="entry name" value="S1"/>
    <property type="match status" value="6"/>
</dbReference>
<keyword evidence="2" id="KW-0677">Repeat</keyword>
<dbReference type="NCBIfam" id="NF004952">
    <property type="entry name" value="PRK06299.1-2"/>
    <property type="match status" value="1"/>
</dbReference>
<comment type="similarity">
    <text evidence="1 6">Belongs to the bacterial ribosomal protein bS1 family.</text>
</comment>
<dbReference type="GO" id="GO:0003735">
    <property type="term" value="F:structural constituent of ribosome"/>
    <property type="evidence" value="ECO:0007669"/>
    <property type="project" value="InterPro"/>
</dbReference>
<dbReference type="InterPro" id="IPR035104">
    <property type="entry name" value="Ribosomal_protein_S1-like"/>
</dbReference>
<dbReference type="CDD" id="cd05691">
    <property type="entry name" value="S1_RPS1_repeat_ec6"/>
    <property type="match status" value="1"/>
</dbReference>
<dbReference type="Proteomes" id="UP000192920">
    <property type="component" value="Unassembled WGS sequence"/>
</dbReference>
<dbReference type="CDD" id="cd05687">
    <property type="entry name" value="S1_RPS1_repeat_ec1_hs1"/>
    <property type="match status" value="1"/>
</dbReference>
<dbReference type="GO" id="GO:0003729">
    <property type="term" value="F:mRNA binding"/>
    <property type="evidence" value="ECO:0007669"/>
    <property type="project" value="TreeGrafter"/>
</dbReference>
<comment type="function">
    <text evidence="6">Binds mRNA; thus facilitating recognition of the initiation point. It is needed to translate mRNA with a short Shine-Dalgarno (SD) purine-rich sequence.</text>
</comment>
<proteinExistence type="inferred from homology"/>
<keyword evidence="4 6" id="KW-0689">Ribosomal protein</keyword>
<keyword evidence="5 6" id="KW-0687">Ribonucleoprotein</keyword>
<dbReference type="InterPro" id="IPR012340">
    <property type="entry name" value="NA-bd_OB-fold"/>
</dbReference>
<dbReference type="Gene3D" id="2.40.50.140">
    <property type="entry name" value="Nucleic acid-binding proteins"/>
    <property type="match status" value="6"/>
</dbReference>
<feature type="domain" description="S1 motif" evidence="7">
    <location>
        <begin position="25"/>
        <end position="91"/>
    </location>
</feature>
<dbReference type="SUPFAM" id="SSF50249">
    <property type="entry name" value="Nucleic acid-binding proteins"/>
    <property type="match status" value="6"/>
</dbReference>
<dbReference type="CDD" id="cd05688">
    <property type="entry name" value="S1_RPS1_repeat_ec3"/>
    <property type="match status" value="1"/>
</dbReference>
<dbReference type="FunFam" id="2.40.50.140:FF:000011">
    <property type="entry name" value="30S ribosomal protein S1"/>
    <property type="match status" value="1"/>
</dbReference>
<keyword evidence="3 6" id="KW-0694">RNA-binding</keyword>
<feature type="domain" description="S1 motif" evidence="7">
    <location>
        <begin position="109"/>
        <end position="175"/>
    </location>
</feature>
<evidence type="ECO:0000256" key="1">
    <source>
        <dbReference type="ARBA" id="ARBA00006767"/>
    </source>
</evidence>